<keyword evidence="6" id="KW-1185">Reference proteome</keyword>
<dbReference type="EMBL" id="PNBX01000008">
    <property type="protein sequence ID" value="TMO69962.1"/>
    <property type="molecule type" value="Genomic_DNA"/>
</dbReference>
<comment type="similarity">
    <text evidence="1">Belongs to the nitroreductase family.</text>
</comment>
<dbReference type="InterPro" id="IPR029479">
    <property type="entry name" value="Nitroreductase"/>
</dbReference>
<reference evidence="4" key="3">
    <citation type="submission" date="2019-09" db="EMBL/GenBank/DDBJ databases">
        <title>Co-occurence of chitin degradation, pigmentation and bioactivity in marine Pseudoalteromonas.</title>
        <authorList>
            <person name="Sonnenschein E.C."/>
            <person name="Bech P.K."/>
        </authorList>
    </citation>
    <scope>NUCLEOTIDE SEQUENCE</scope>
    <source>
        <strain evidence="4">S3790</strain>
        <strain evidence="5">S3895</strain>
    </source>
</reference>
<dbReference type="Proteomes" id="UP000307164">
    <property type="component" value="Unassembled WGS sequence"/>
</dbReference>
<protein>
    <recommendedName>
        <fullName evidence="3">Nitroreductase domain-containing protein</fullName>
    </recommendedName>
</protein>
<evidence type="ECO:0000256" key="2">
    <source>
        <dbReference type="ARBA" id="ARBA00023002"/>
    </source>
</evidence>
<dbReference type="CDD" id="cd02062">
    <property type="entry name" value="Nitro_FMN_reductase"/>
    <property type="match status" value="1"/>
</dbReference>
<dbReference type="PANTHER" id="PTHR43673:SF10">
    <property type="entry name" value="NADH DEHYDROGENASE_NAD(P)H NITROREDUCTASE XCC3605-RELATED"/>
    <property type="match status" value="1"/>
</dbReference>
<evidence type="ECO:0000313" key="7">
    <source>
        <dbReference type="Proteomes" id="UP000307217"/>
    </source>
</evidence>
<comment type="caution">
    <text evidence="4">The sequence shown here is derived from an EMBL/GenBank/DDBJ whole genome shotgun (WGS) entry which is preliminary data.</text>
</comment>
<dbReference type="OrthoDB" id="9802510at2"/>
<name>A0A5S3VCP4_9GAMM</name>
<feature type="domain" description="Nitroreductase" evidence="3">
    <location>
        <begin position="155"/>
        <end position="210"/>
    </location>
</feature>
<evidence type="ECO:0000256" key="1">
    <source>
        <dbReference type="ARBA" id="ARBA00007118"/>
    </source>
</evidence>
<dbReference type="AlphaFoldDB" id="A0A5S3VCP4"/>
<dbReference type="GO" id="GO:0016491">
    <property type="term" value="F:oxidoreductase activity"/>
    <property type="evidence" value="ECO:0007669"/>
    <property type="project" value="UniProtKB-KW"/>
</dbReference>
<dbReference type="Gene3D" id="3.40.109.10">
    <property type="entry name" value="NADH Oxidase"/>
    <property type="match status" value="1"/>
</dbReference>
<dbReference type="PANTHER" id="PTHR43673">
    <property type="entry name" value="NAD(P)H NITROREDUCTASE YDGI-RELATED"/>
    <property type="match status" value="1"/>
</dbReference>
<proteinExistence type="inferred from homology"/>
<dbReference type="EMBL" id="PNBW01000033">
    <property type="protein sequence ID" value="TMO75977.1"/>
    <property type="molecule type" value="Genomic_DNA"/>
</dbReference>
<reference evidence="6 7" key="2">
    <citation type="submission" date="2019-06" db="EMBL/GenBank/DDBJ databases">
        <title>Co-occurence of chitin degradation, pigmentation and bioactivity in marine Pseudoalteromonas.</title>
        <authorList>
            <person name="Sonnenschein E.C."/>
            <person name="Bech P.K."/>
        </authorList>
    </citation>
    <scope>NUCLEOTIDE SEQUENCE [LARGE SCALE GENOMIC DNA]</scope>
    <source>
        <strain evidence="7">S3790</strain>
        <strain evidence="6">S3895</strain>
    </source>
</reference>
<evidence type="ECO:0000259" key="3">
    <source>
        <dbReference type="Pfam" id="PF00881"/>
    </source>
</evidence>
<evidence type="ECO:0000313" key="4">
    <source>
        <dbReference type="EMBL" id="TMO69962.1"/>
    </source>
</evidence>
<dbReference type="Pfam" id="PF00881">
    <property type="entry name" value="Nitroreductase"/>
    <property type="match status" value="1"/>
</dbReference>
<keyword evidence="2" id="KW-0560">Oxidoreductase</keyword>
<evidence type="ECO:0000313" key="5">
    <source>
        <dbReference type="EMBL" id="TMO75977.1"/>
    </source>
</evidence>
<evidence type="ECO:0000313" key="6">
    <source>
        <dbReference type="Proteomes" id="UP000307164"/>
    </source>
</evidence>
<gene>
    <name evidence="4" type="ORF">CWC19_02925</name>
    <name evidence="5" type="ORF">CWC20_06900</name>
</gene>
<dbReference type="PROSITE" id="PS00018">
    <property type="entry name" value="EF_HAND_1"/>
    <property type="match status" value="1"/>
</dbReference>
<dbReference type="RefSeq" id="WP_138589903.1">
    <property type="nucleotide sequence ID" value="NZ_PNBW01000033.1"/>
</dbReference>
<reference evidence="4 7" key="1">
    <citation type="submission" date="2018-01" db="EMBL/GenBank/DDBJ databases">
        <authorList>
            <person name="Paulsen S."/>
            <person name="Gram L.K."/>
        </authorList>
    </citation>
    <scope>NUCLEOTIDE SEQUENCE [LARGE SCALE GENOMIC DNA]</scope>
    <source>
        <strain evidence="4 7">S3790</strain>
        <strain evidence="5">S3895</strain>
    </source>
</reference>
<accession>A0A5S3VCP4</accession>
<organism evidence="4 7">
    <name type="scientific">Pseudoalteromonas aurantia</name>
    <dbReference type="NCBI Taxonomy" id="43654"/>
    <lineage>
        <taxon>Bacteria</taxon>
        <taxon>Pseudomonadati</taxon>
        <taxon>Pseudomonadota</taxon>
        <taxon>Gammaproteobacteria</taxon>
        <taxon>Alteromonadales</taxon>
        <taxon>Pseudoalteromonadaceae</taxon>
        <taxon>Pseudoalteromonas</taxon>
    </lineage>
</organism>
<dbReference type="InterPro" id="IPR018247">
    <property type="entry name" value="EF_Hand_1_Ca_BS"/>
</dbReference>
<dbReference type="SUPFAM" id="SSF55469">
    <property type="entry name" value="FMN-dependent nitroreductase-like"/>
    <property type="match status" value="1"/>
</dbReference>
<dbReference type="Proteomes" id="UP000307217">
    <property type="component" value="Unassembled WGS sequence"/>
</dbReference>
<sequence length="326" mass="37324">MTLFGIKKNIRLLISYLHDFHVYKTVSLINSHQDVNGVHSLGLIIRLYHTIEKGLSIRERKLEFALANVKLLQDKLLSYDGDKSEAHIKSAIVTLAMYFNEHPDSGLSENFTKERERFYKLTNTYKLDNINVGGGVKEHVETKRLDNEFALKLVSSRKSIRDFDNSKSIEFEELVKVIDVAKMCPSACNRHAVKIYHSLDLEQNEKILELQNGSRTFRHNVPGLMVITSDLRYQEGVEERNLGYIEGGIWLMSLVNSLHLHNLSSCVLNWCVSPKVDRDLKYLLSIPSYHQVVGLIAFGYSNPVQNVPYSIRSNSEEFLIKINING</sequence>
<dbReference type="InterPro" id="IPR000415">
    <property type="entry name" value="Nitroreductase-like"/>
</dbReference>